<evidence type="ECO:0000256" key="2">
    <source>
        <dbReference type="ARBA" id="ARBA00023125"/>
    </source>
</evidence>
<gene>
    <name evidence="5" type="ORF">BN1080_02654</name>
</gene>
<evidence type="ECO:0000259" key="4">
    <source>
        <dbReference type="PROSITE" id="PS50943"/>
    </source>
</evidence>
<keyword evidence="1" id="KW-0805">Transcription regulation</keyword>
<dbReference type="PANTHER" id="PTHR46797">
    <property type="entry name" value="HTH-TYPE TRANSCRIPTIONAL REGULATOR"/>
    <property type="match status" value="1"/>
</dbReference>
<dbReference type="Gene3D" id="1.10.260.40">
    <property type="entry name" value="lambda repressor-like DNA-binding domains"/>
    <property type="match status" value="1"/>
</dbReference>
<keyword evidence="3" id="KW-0804">Transcription</keyword>
<organism evidence="5 6">
    <name type="scientific">Planococcus massiliensis</name>
    <dbReference type="NCBI Taxonomy" id="1499687"/>
    <lineage>
        <taxon>Bacteria</taxon>
        <taxon>Bacillati</taxon>
        <taxon>Bacillota</taxon>
        <taxon>Bacilli</taxon>
        <taxon>Bacillales</taxon>
        <taxon>Caryophanaceae</taxon>
        <taxon>Planococcus</taxon>
    </lineage>
</organism>
<accession>A0A098EPB4</accession>
<dbReference type="PROSITE" id="PS50943">
    <property type="entry name" value="HTH_CROC1"/>
    <property type="match status" value="1"/>
</dbReference>
<reference evidence="5 6" key="1">
    <citation type="submission" date="2014-09" db="EMBL/GenBank/DDBJ databases">
        <authorList>
            <person name="Urmite Genomes Urmite Genomes"/>
        </authorList>
    </citation>
    <scope>NUCLEOTIDE SEQUENCE [LARGE SCALE GENOMIC DNA]</scope>
    <source>
        <strain evidence="5 6">ES2</strain>
    </source>
</reference>
<keyword evidence="2" id="KW-0238">DNA-binding</keyword>
<evidence type="ECO:0000256" key="1">
    <source>
        <dbReference type="ARBA" id="ARBA00023015"/>
    </source>
</evidence>
<dbReference type="Pfam" id="PF01381">
    <property type="entry name" value="HTH_3"/>
    <property type="match status" value="1"/>
</dbReference>
<dbReference type="InterPro" id="IPR050807">
    <property type="entry name" value="TransReg_Diox_bact_type"/>
</dbReference>
<dbReference type="RefSeq" id="WP_110925639.1">
    <property type="nucleotide sequence ID" value="NZ_CCXS01000001.1"/>
</dbReference>
<dbReference type="GO" id="GO:0003677">
    <property type="term" value="F:DNA binding"/>
    <property type="evidence" value="ECO:0007669"/>
    <property type="project" value="UniProtKB-KW"/>
</dbReference>
<dbReference type="GO" id="GO:0003700">
    <property type="term" value="F:DNA-binding transcription factor activity"/>
    <property type="evidence" value="ECO:0007669"/>
    <property type="project" value="TreeGrafter"/>
</dbReference>
<dbReference type="InterPro" id="IPR010982">
    <property type="entry name" value="Lambda_DNA-bd_dom_sf"/>
</dbReference>
<dbReference type="InterPro" id="IPR001387">
    <property type="entry name" value="Cro/C1-type_HTH"/>
</dbReference>
<protein>
    <submittedName>
        <fullName evidence="5">Anaerobic benzoate catabolism transcriptional regulator</fullName>
    </submittedName>
</protein>
<dbReference type="SUPFAM" id="SSF47413">
    <property type="entry name" value="lambda repressor-like DNA-binding domains"/>
    <property type="match status" value="1"/>
</dbReference>
<proteinExistence type="predicted"/>
<keyword evidence="6" id="KW-1185">Reference proteome</keyword>
<evidence type="ECO:0000256" key="3">
    <source>
        <dbReference type="ARBA" id="ARBA00023163"/>
    </source>
</evidence>
<dbReference type="SUPFAM" id="SSF52091">
    <property type="entry name" value="SpoIIaa-like"/>
    <property type="match status" value="1"/>
</dbReference>
<dbReference type="Proteomes" id="UP000043699">
    <property type="component" value="Unassembled WGS sequence"/>
</dbReference>
<dbReference type="OrthoDB" id="5461347at2"/>
<feature type="domain" description="HTH cro/C1-type" evidence="4">
    <location>
        <begin position="11"/>
        <end position="65"/>
    </location>
</feature>
<dbReference type="SMART" id="SM00530">
    <property type="entry name" value="HTH_XRE"/>
    <property type="match status" value="1"/>
</dbReference>
<evidence type="ECO:0000313" key="6">
    <source>
        <dbReference type="Proteomes" id="UP000043699"/>
    </source>
</evidence>
<dbReference type="GO" id="GO:0005829">
    <property type="term" value="C:cytosol"/>
    <property type="evidence" value="ECO:0007669"/>
    <property type="project" value="TreeGrafter"/>
</dbReference>
<dbReference type="STRING" id="1499687.BN1080_02654"/>
<dbReference type="InterPro" id="IPR038396">
    <property type="entry name" value="SpoIIAA-like_sf"/>
</dbReference>
<dbReference type="PANTHER" id="PTHR46797:SF23">
    <property type="entry name" value="HTH-TYPE TRANSCRIPTIONAL REGULATOR SUTR"/>
    <property type="match status" value="1"/>
</dbReference>
<sequence length="235" mass="27005">MDVLKDFGKRIKELRINSGMTQEALATRADLDRSYVGAIERGEKNLSLVNIEKLANAMGIDLYYLFEDERFAARLASVKKELKKPLESRFVCLVNLEAQLLWLKITGPLTESDVAHISKYVKSQILLMEKGEIKMLIDNRLMVKEGQAFVFNPDAYDAWEEFQIWLIPHLKRVAVLCNSKFMQNQLERMANRSGIVSISRRIFNENFEAGNKEAYAFLGITEDQLPQENARQAKI</sequence>
<dbReference type="Gene3D" id="3.40.50.10600">
    <property type="entry name" value="SpoIIaa-like domains"/>
    <property type="match status" value="1"/>
</dbReference>
<dbReference type="EMBL" id="CCXS01000001">
    <property type="protein sequence ID" value="CEG23650.1"/>
    <property type="molecule type" value="Genomic_DNA"/>
</dbReference>
<evidence type="ECO:0000313" key="5">
    <source>
        <dbReference type="EMBL" id="CEG23650.1"/>
    </source>
</evidence>
<dbReference type="AlphaFoldDB" id="A0A098EPB4"/>
<name>A0A098EPB4_9BACL</name>
<dbReference type="CDD" id="cd00093">
    <property type="entry name" value="HTH_XRE"/>
    <property type="match status" value="1"/>
</dbReference>
<dbReference type="InterPro" id="IPR036513">
    <property type="entry name" value="STAS_dom_sf"/>
</dbReference>